<gene>
    <name evidence="1" type="ORF">IXO792_14080</name>
</gene>
<dbReference type="RefSeq" id="WP_027703777.1">
    <property type="nucleotide sequence ID" value="NZ_CP013677.1"/>
</dbReference>
<dbReference type="AlphaFoldDB" id="A0AAJ5MCE3"/>
<organism evidence="1 2">
    <name type="scientific">Xanthomonas oryzae pv. oryzae</name>
    <dbReference type="NCBI Taxonomy" id="64187"/>
    <lineage>
        <taxon>Bacteria</taxon>
        <taxon>Pseudomonadati</taxon>
        <taxon>Pseudomonadota</taxon>
        <taxon>Gammaproteobacteria</taxon>
        <taxon>Lysobacterales</taxon>
        <taxon>Lysobacteraceae</taxon>
        <taxon>Xanthomonas</taxon>
    </lineage>
</organism>
<reference evidence="1" key="1">
    <citation type="submission" date="2015-01" db="EMBL/GenBank/DDBJ databases">
        <authorList>
            <person name="Midha S."/>
            <person name="Anil M.G."/>
            <person name="Mishra D."/>
            <person name="Brahma K."/>
            <person name="Laha G.S."/>
            <person name="Sundaram R.M."/>
            <person name="Sonti R.V."/>
            <person name="Patil P.B."/>
        </authorList>
    </citation>
    <scope>NUCLEOTIDE SEQUENCE</scope>
    <source>
        <strain evidence="1">IXO792</strain>
    </source>
</reference>
<reference evidence="1" key="2">
    <citation type="submission" date="2020-01" db="EMBL/GenBank/DDBJ databases">
        <title>Complete genome investigation of Xanthomonas oryzae strains.</title>
        <authorList>
            <person name="Kaur A."/>
            <person name="Bansal K."/>
            <person name="Patil P.B."/>
        </authorList>
    </citation>
    <scope>NUCLEOTIDE SEQUENCE</scope>
    <source>
        <strain evidence="1">IXO792</strain>
    </source>
</reference>
<evidence type="ECO:0000313" key="2">
    <source>
        <dbReference type="Proteomes" id="UP000187097"/>
    </source>
</evidence>
<sequence length="130" mass="13894">MSRKKLSNPFSTGGGGILFEAHVQAAFVTLMITGGYAPCFPSKPIVGIKLQGKVDGYATDDLIVTTEDASSKVTQRMLGQVKHSIAFTKGDKLLGEVLQAAWDDYNNPAVFTQGKDTIALITGPLILLCY</sequence>
<dbReference type="Proteomes" id="UP000187097">
    <property type="component" value="Chromosome"/>
</dbReference>
<protein>
    <submittedName>
        <fullName evidence="1">Uncharacterized protein</fullName>
    </submittedName>
</protein>
<evidence type="ECO:0000313" key="1">
    <source>
        <dbReference type="EMBL" id="UXW01957.1"/>
    </source>
</evidence>
<proteinExistence type="predicted"/>
<dbReference type="EMBL" id="CP047493">
    <property type="protein sequence ID" value="UXW01957.1"/>
    <property type="molecule type" value="Genomic_DNA"/>
</dbReference>
<name>A0AAJ5MCE3_XANOO</name>
<accession>A0AAJ5MCE3</accession>